<accession>A0AA40LWP1</accession>
<comment type="caution">
    <text evidence="12">The sequence shown here is derived from an EMBL/GenBank/DDBJ whole genome shotgun (WGS) entry which is preliminary data.</text>
</comment>
<dbReference type="GO" id="GO:0007608">
    <property type="term" value="P:sensory perception of smell"/>
    <property type="evidence" value="ECO:0007669"/>
    <property type="project" value="UniProtKB-KW"/>
</dbReference>
<sequence>MSKATQNAIQLPNGRKHDYQQFPNLEESVPLRTEKINYQEITNHTKVNEFILVGLSKHPTSQSVLFWALMFLYIVTLLHNLSLLDLLFSTSAVPLTMANSLQNFPTISSSSCLAQLTIQAFLALAECFLLAITAYDRFETISDPLRYNWVMPSKFKPSLNFPRGYDDGVRCHFNAGAFRFHPYLLPLYSQGCLKIPFPHDINVYLYETSDQIVSRWMQNCLYSLCSSDSMLIPLAYTMRNKDVKAAFRTGGGLDPSGSGSVGRELLGPMPPSAIEAPPRPRPLSDRRDPGTAAAAPTATFASPIGHPSPAACASCRPHRCPLGPIGPPSAAADLAVERR</sequence>
<feature type="transmembrane region" description="Helical" evidence="10">
    <location>
        <begin position="64"/>
        <end position="93"/>
    </location>
</feature>
<dbReference type="GO" id="GO:0004930">
    <property type="term" value="F:G protein-coupled receptor activity"/>
    <property type="evidence" value="ECO:0007669"/>
    <property type="project" value="UniProtKB-KW"/>
</dbReference>
<evidence type="ECO:0000256" key="1">
    <source>
        <dbReference type="ARBA" id="ARBA00004651"/>
    </source>
</evidence>
<evidence type="ECO:0000259" key="11">
    <source>
        <dbReference type="PROSITE" id="PS50262"/>
    </source>
</evidence>
<reference evidence="12" key="1">
    <citation type="submission" date="2023-06" db="EMBL/GenBank/DDBJ databases">
        <title>Reference genome for the Northern bat (Eptesicus nilssonii), a most northern bat species.</title>
        <authorList>
            <person name="Laine V.N."/>
            <person name="Pulliainen A.T."/>
            <person name="Lilley T.M."/>
        </authorList>
    </citation>
    <scope>NUCLEOTIDE SEQUENCE</scope>
    <source>
        <strain evidence="12">BLF_Eptnil</strain>
        <tissue evidence="12">Kidney</tissue>
    </source>
</reference>
<organism evidence="12 13">
    <name type="scientific">Cnephaeus nilssonii</name>
    <name type="common">Northern bat</name>
    <name type="synonym">Eptesicus nilssonii</name>
    <dbReference type="NCBI Taxonomy" id="3371016"/>
    <lineage>
        <taxon>Eukaryota</taxon>
        <taxon>Metazoa</taxon>
        <taxon>Chordata</taxon>
        <taxon>Craniata</taxon>
        <taxon>Vertebrata</taxon>
        <taxon>Euteleostomi</taxon>
        <taxon>Mammalia</taxon>
        <taxon>Eutheria</taxon>
        <taxon>Laurasiatheria</taxon>
        <taxon>Chiroptera</taxon>
        <taxon>Yangochiroptera</taxon>
        <taxon>Vespertilionidae</taxon>
        <taxon>Cnephaeus</taxon>
    </lineage>
</organism>
<evidence type="ECO:0000256" key="7">
    <source>
        <dbReference type="ARBA" id="ARBA00023136"/>
    </source>
</evidence>
<comment type="subcellular location">
    <subcellularLocation>
        <location evidence="1">Cell membrane</location>
        <topology evidence="1">Multi-pass membrane protein</topology>
    </subcellularLocation>
</comment>
<dbReference type="Proteomes" id="UP001177744">
    <property type="component" value="Unassembled WGS sequence"/>
</dbReference>
<keyword evidence="4" id="KW-0552">Olfaction</keyword>
<evidence type="ECO:0000313" key="12">
    <source>
        <dbReference type="EMBL" id="KAK1346307.1"/>
    </source>
</evidence>
<dbReference type="InterPro" id="IPR017452">
    <property type="entry name" value="GPCR_Rhodpsn_7TM"/>
</dbReference>
<keyword evidence="13" id="KW-1185">Reference proteome</keyword>
<dbReference type="GO" id="GO:0005886">
    <property type="term" value="C:plasma membrane"/>
    <property type="evidence" value="ECO:0007669"/>
    <property type="project" value="UniProtKB-SubCell"/>
</dbReference>
<evidence type="ECO:0000256" key="9">
    <source>
        <dbReference type="SAM" id="MobiDB-lite"/>
    </source>
</evidence>
<feature type="domain" description="G-protein coupled receptors family 1 profile" evidence="11">
    <location>
        <begin position="47"/>
        <end position="147"/>
    </location>
</feature>
<keyword evidence="3 10" id="KW-0812">Transmembrane</keyword>
<dbReference type="Gene3D" id="1.20.1070.10">
    <property type="entry name" value="Rhodopsin 7-helix transmembrane proteins"/>
    <property type="match status" value="1"/>
</dbReference>
<dbReference type="Pfam" id="PF00001">
    <property type="entry name" value="7tm_1"/>
    <property type="match status" value="1"/>
</dbReference>
<evidence type="ECO:0000256" key="3">
    <source>
        <dbReference type="ARBA" id="ARBA00022692"/>
    </source>
</evidence>
<evidence type="ECO:0000256" key="5">
    <source>
        <dbReference type="ARBA" id="ARBA00022989"/>
    </source>
</evidence>
<keyword evidence="2" id="KW-1003">Cell membrane</keyword>
<dbReference type="AlphaFoldDB" id="A0AA40LWP1"/>
<evidence type="ECO:0000256" key="2">
    <source>
        <dbReference type="ARBA" id="ARBA00022475"/>
    </source>
</evidence>
<dbReference type="InterPro" id="IPR050516">
    <property type="entry name" value="Olfactory_GPCR"/>
</dbReference>
<keyword evidence="7 10" id="KW-0472">Membrane</keyword>
<keyword evidence="6" id="KW-0807">Transducer</keyword>
<dbReference type="PANTHER" id="PTHR26452">
    <property type="entry name" value="OLFACTORY RECEPTOR"/>
    <property type="match status" value="1"/>
</dbReference>
<feature type="compositionally biased region" description="Low complexity" evidence="9">
    <location>
        <begin position="291"/>
        <end position="301"/>
    </location>
</feature>
<name>A0AA40LWP1_CNENI</name>
<evidence type="ECO:0000256" key="6">
    <source>
        <dbReference type="ARBA" id="ARBA00023040"/>
    </source>
</evidence>
<protein>
    <recommendedName>
        <fullName evidence="11">G-protein coupled receptors family 1 profile domain-containing protein</fullName>
    </recommendedName>
</protein>
<dbReference type="SUPFAM" id="SSF81321">
    <property type="entry name" value="Family A G protein-coupled receptor-like"/>
    <property type="match status" value="1"/>
</dbReference>
<evidence type="ECO:0000313" key="13">
    <source>
        <dbReference type="Proteomes" id="UP001177744"/>
    </source>
</evidence>
<keyword evidence="5 10" id="KW-1133">Transmembrane helix</keyword>
<dbReference type="PROSITE" id="PS50262">
    <property type="entry name" value="G_PROTEIN_RECEP_F1_2"/>
    <property type="match status" value="1"/>
</dbReference>
<dbReference type="InterPro" id="IPR000276">
    <property type="entry name" value="GPCR_Rhodpsn"/>
</dbReference>
<keyword evidence="8" id="KW-0675">Receptor</keyword>
<evidence type="ECO:0000256" key="10">
    <source>
        <dbReference type="SAM" id="Phobius"/>
    </source>
</evidence>
<keyword evidence="6" id="KW-0297">G-protein coupled receptor</keyword>
<keyword evidence="4" id="KW-0716">Sensory transduction</keyword>
<proteinExistence type="predicted"/>
<evidence type="ECO:0000256" key="4">
    <source>
        <dbReference type="ARBA" id="ARBA00022725"/>
    </source>
</evidence>
<feature type="region of interest" description="Disordered" evidence="9">
    <location>
        <begin position="251"/>
        <end position="311"/>
    </location>
</feature>
<evidence type="ECO:0000256" key="8">
    <source>
        <dbReference type="ARBA" id="ARBA00023170"/>
    </source>
</evidence>
<dbReference type="EMBL" id="JAULJE010000001">
    <property type="protein sequence ID" value="KAK1346307.1"/>
    <property type="molecule type" value="Genomic_DNA"/>
</dbReference>
<gene>
    <name evidence="12" type="ORF">QTO34_000161</name>
</gene>